<evidence type="ECO:0000259" key="4">
    <source>
        <dbReference type="PROSITE" id="PS51203"/>
    </source>
</evidence>
<gene>
    <name evidence="5" type="ORF">ENV75_03000</name>
</gene>
<dbReference type="InterPro" id="IPR007052">
    <property type="entry name" value="CS_dom"/>
</dbReference>
<name>A0A7C4EL96_9BACT</name>
<feature type="domain" description="CS" evidence="4">
    <location>
        <begin position="51"/>
        <end position="159"/>
    </location>
</feature>
<dbReference type="EMBL" id="DTHO01000023">
    <property type="protein sequence ID" value="HGG99405.1"/>
    <property type="molecule type" value="Genomic_DNA"/>
</dbReference>
<evidence type="ECO:0000256" key="2">
    <source>
        <dbReference type="RuleBase" id="RU003616"/>
    </source>
</evidence>
<dbReference type="InterPro" id="IPR002068">
    <property type="entry name" value="A-crystallin/Hsp20_dom"/>
</dbReference>
<evidence type="ECO:0000259" key="3">
    <source>
        <dbReference type="PROSITE" id="PS01031"/>
    </source>
</evidence>
<comment type="caution">
    <text evidence="5">The sequence shown here is derived from an EMBL/GenBank/DDBJ whole genome shotgun (WGS) entry which is preliminary data.</text>
</comment>
<proteinExistence type="inferred from homology"/>
<protein>
    <submittedName>
        <fullName evidence="5">Hsp20/alpha crystallin family protein</fullName>
    </submittedName>
</protein>
<feature type="domain" description="SHSP" evidence="3">
    <location>
        <begin position="47"/>
        <end position="159"/>
    </location>
</feature>
<evidence type="ECO:0000256" key="1">
    <source>
        <dbReference type="PROSITE-ProRule" id="PRU00285"/>
    </source>
</evidence>
<sequence>MTRKETKDVVRAEPSILSPFEEIERFFDEIMRRPFSLFGSIMPRLRAETEVISPAVDIYEEGDDLVVKAELPGINKEDIEVKVTDDYITISGEKKKEEKVEKKDYYRYERSYGSFSRTFRLPVDVQTEKAKAKFENGVLEIRIPKTEEAKKKEKKLQIE</sequence>
<dbReference type="PROSITE" id="PS51203">
    <property type="entry name" value="CS"/>
    <property type="match status" value="1"/>
</dbReference>
<dbReference type="AlphaFoldDB" id="A0A7C4EL96"/>
<accession>A0A7C4EL96</accession>
<dbReference type="PROSITE" id="PS01031">
    <property type="entry name" value="SHSP"/>
    <property type="match status" value="1"/>
</dbReference>
<dbReference type="PANTHER" id="PTHR11527">
    <property type="entry name" value="HEAT-SHOCK PROTEIN 20 FAMILY MEMBER"/>
    <property type="match status" value="1"/>
</dbReference>
<dbReference type="CDD" id="cd06464">
    <property type="entry name" value="ACD_sHsps-like"/>
    <property type="match status" value="1"/>
</dbReference>
<dbReference type="FunFam" id="2.60.40.790:FF:000072">
    <property type="entry name" value="Small heat shock protein HSP16.5"/>
    <property type="match status" value="1"/>
</dbReference>
<dbReference type="SUPFAM" id="SSF49764">
    <property type="entry name" value="HSP20-like chaperones"/>
    <property type="match status" value="1"/>
</dbReference>
<dbReference type="InterPro" id="IPR031107">
    <property type="entry name" value="Small_HSP"/>
</dbReference>
<comment type="similarity">
    <text evidence="1 2">Belongs to the small heat shock protein (HSP20) family.</text>
</comment>
<dbReference type="InterPro" id="IPR008978">
    <property type="entry name" value="HSP20-like_chaperone"/>
</dbReference>
<evidence type="ECO:0000313" key="5">
    <source>
        <dbReference type="EMBL" id="HGG99405.1"/>
    </source>
</evidence>
<reference evidence="5" key="1">
    <citation type="journal article" date="2020" name="mSystems">
        <title>Genome- and Community-Level Interaction Insights into Carbon Utilization and Element Cycling Functions of Hydrothermarchaeota in Hydrothermal Sediment.</title>
        <authorList>
            <person name="Zhou Z."/>
            <person name="Liu Y."/>
            <person name="Xu W."/>
            <person name="Pan J."/>
            <person name="Luo Z.H."/>
            <person name="Li M."/>
        </authorList>
    </citation>
    <scope>NUCLEOTIDE SEQUENCE [LARGE SCALE GENOMIC DNA]</scope>
    <source>
        <strain evidence="5">SpSt-788</strain>
    </source>
</reference>
<organism evidence="5">
    <name type="scientific">Thermodesulfovibrio aggregans</name>
    <dbReference type="NCBI Taxonomy" id="86166"/>
    <lineage>
        <taxon>Bacteria</taxon>
        <taxon>Pseudomonadati</taxon>
        <taxon>Nitrospirota</taxon>
        <taxon>Thermodesulfovibrionia</taxon>
        <taxon>Thermodesulfovibrionales</taxon>
        <taxon>Thermodesulfovibrionaceae</taxon>
        <taxon>Thermodesulfovibrio</taxon>
    </lineage>
</organism>
<dbReference type="Gene3D" id="2.60.40.790">
    <property type="match status" value="1"/>
</dbReference>
<dbReference type="Pfam" id="PF00011">
    <property type="entry name" value="HSP20"/>
    <property type="match status" value="1"/>
</dbReference>